<evidence type="ECO:0000259" key="3">
    <source>
        <dbReference type="Pfam" id="PF09557"/>
    </source>
</evidence>
<evidence type="ECO:0000313" key="5">
    <source>
        <dbReference type="Proteomes" id="UP001500831"/>
    </source>
</evidence>
<dbReference type="Pfam" id="PF09557">
    <property type="entry name" value="DUF2382"/>
    <property type="match status" value="1"/>
</dbReference>
<dbReference type="InterPro" id="IPR014747">
    <property type="entry name" value="Bac_photo_RC_H_C"/>
</dbReference>
<feature type="region of interest" description="Disordered" evidence="1">
    <location>
        <begin position="255"/>
        <end position="286"/>
    </location>
</feature>
<reference evidence="5" key="1">
    <citation type="journal article" date="2019" name="Int. J. Syst. Evol. Microbiol.">
        <title>The Global Catalogue of Microorganisms (GCM) 10K type strain sequencing project: providing services to taxonomists for standard genome sequencing and annotation.</title>
        <authorList>
            <consortium name="The Broad Institute Genomics Platform"/>
            <consortium name="The Broad Institute Genome Sequencing Center for Infectious Disease"/>
            <person name="Wu L."/>
            <person name="Ma J."/>
        </authorList>
    </citation>
    <scope>NUCLEOTIDE SEQUENCE [LARGE SCALE GENOMIC DNA]</scope>
    <source>
        <strain evidence="5">JCM 6242</strain>
    </source>
</reference>
<keyword evidence="5" id="KW-1185">Reference proteome</keyword>
<dbReference type="InterPro" id="IPR027275">
    <property type="entry name" value="PRC-brl_dom"/>
</dbReference>
<evidence type="ECO:0000259" key="2">
    <source>
        <dbReference type="Pfam" id="PF05239"/>
    </source>
</evidence>
<dbReference type="InterPro" id="IPR019060">
    <property type="entry name" value="DUF2382"/>
</dbReference>
<organism evidence="4 5">
    <name type="scientific">Streptosporangium fragile</name>
    <dbReference type="NCBI Taxonomy" id="46186"/>
    <lineage>
        <taxon>Bacteria</taxon>
        <taxon>Bacillati</taxon>
        <taxon>Actinomycetota</taxon>
        <taxon>Actinomycetes</taxon>
        <taxon>Streptosporangiales</taxon>
        <taxon>Streptosporangiaceae</taxon>
        <taxon>Streptosporangium</taxon>
    </lineage>
</organism>
<dbReference type="RefSeq" id="WP_344968815.1">
    <property type="nucleotide sequence ID" value="NZ_BAAAVI010000006.1"/>
</dbReference>
<dbReference type="Pfam" id="PF05239">
    <property type="entry name" value="PRC"/>
    <property type="match status" value="1"/>
</dbReference>
<protein>
    <submittedName>
        <fullName evidence="4">PRC and DUF2382 domain-containing protein</fullName>
    </submittedName>
</protein>
<dbReference type="Gene3D" id="3.90.50.10">
    <property type="entry name" value="Photosynthetic Reaction Center, subunit H, domain 2"/>
    <property type="match status" value="1"/>
</dbReference>
<accession>A0ABP6IAD1</accession>
<comment type="caution">
    <text evidence="4">The sequence shown here is derived from an EMBL/GenBank/DDBJ whole genome shotgun (WGS) entry which is preliminary data.</text>
</comment>
<dbReference type="SUPFAM" id="SSF50346">
    <property type="entry name" value="PRC-barrel domain"/>
    <property type="match status" value="1"/>
</dbReference>
<feature type="domain" description="PRC-barrel" evidence="2">
    <location>
        <begin position="11"/>
        <end position="74"/>
    </location>
</feature>
<feature type="domain" description="DUF2382" evidence="3">
    <location>
        <begin position="162"/>
        <end position="274"/>
    </location>
</feature>
<proteinExistence type="predicted"/>
<dbReference type="EMBL" id="BAAAVI010000006">
    <property type="protein sequence ID" value="GAA2855009.1"/>
    <property type="molecule type" value="Genomic_DNA"/>
</dbReference>
<evidence type="ECO:0000313" key="4">
    <source>
        <dbReference type="EMBL" id="GAA2855009.1"/>
    </source>
</evidence>
<name>A0ABP6IAD1_9ACTN</name>
<evidence type="ECO:0000256" key="1">
    <source>
        <dbReference type="SAM" id="MobiDB-lite"/>
    </source>
</evidence>
<dbReference type="InterPro" id="IPR052967">
    <property type="entry name" value="Stress_Response_Assoc"/>
</dbReference>
<gene>
    <name evidence="4" type="ORF">GCM10010517_13110</name>
</gene>
<dbReference type="Proteomes" id="UP001500831">
    <property type="component" value="Unassembled WGS sequence"/>
</dbReference>
<dbReference type="InterPro" id="IPR011033">
    <property type="entry name" value="PRC_barrel-like_sf"/>
</dbReference>
<sequence>MITREQIPMVIDHPLYDRDGDKVGEIKHVYLDDATGRPEWLCVKTGFFGMKETFVPIRDANVVEDHVEVGYDKARIKNAPNVDVEAGGHLSAEEERELYRYYELSWEEAWQQANEPGESGWAHTGGLREQERLGRGGETLAGDAMAGETAMTGRGTTSGDAMTRSEEHLRAGTETHTTGRARLRKYVVTDEEQVTVPVTREEVRIEREPITEANLDQAMSGPEITESEHEVTLHEERPVVTTETVPVEQVRMTKDEVTENQTVSGQVRKERIDVEGDVDDDPRRMR</sequence>
<dbReference type="PANTHER" id="PTHR38463:SF1">
    <property type="entry name" value="STRESS RESPONSE PROTEIN YSNF"/>
    <property type="match status" value="1"/>
</dbReference>
<dbReference type="PANTHER" id="PTHR38463">
    <property type="entry name" value="STRESS RESPONSE PROTEIN YSNF"/>
    <property type="match status" value="1"/>
</dbReference>